<evidence type="ECO:0000256" key="2">
    <source>
        <dbReference type="ARBA" id="ARBA00023125"/>
    </source>
</evidence>
<keyword evidence="2" id="KW-0238">DNA-binding</keyword>
<dbReference type="PANTHER" id="PTHR43280:SF10">
    <property type="entry name" value="REGULATORY PROTEIN POCR"/>
    <property type="match status" value="1"/>
</dbReference>
<protein>
    <submittedName>
        <fullName evidence="7">Response regulator</fullName>
    </submittedName>
</protein>
<dbReference type="GO" id="GO:0000160">
    <property type="term" value="P:phosphorelay signal transduction system"/>
    <property type="evidence" value="ECO:0007669"/>
    <property type="project" value="InterPro"/>
</dbReference>
<evidence type="ECO:0000256" key="4">
    <source>
        <dbReference type="PROSITE-ProRule" id="PRU00169"/>
    </source>
</evidence>
<name>A0A6G3ZRD1_9BACL</name>
<organism evidence="7">
    <name type="scientific">Paenibacillus sp. SYP-B3998</name>
    <dbReference type="NCBI Taxonomy" id="2678564"/>
    <lineage>
        <taxon>Bacteria</taxon>
        <taxon>Bacillati</taxon>
        <taxon>Bacillota</taxon>
        <taxon>Bacilli</taxon>
        <taxon>Bacillales</taxon>
        <taxon>Paenibacillaceae</taxon>
        <taxon>Paenibacillus</taxon>
    </lineage>
</organism>
<dbReference type="Pfam" id="PF12833">
    <property type="entry name" value="HTH_18"/>
    <property type="match status" value="1"/>
</dbReference>
<evidence type="ECO:0000256" key="3">
    <source>
        <dbReference type="ARBA" id="ARBA00023163"/>
    </source>
</evidence>
<dbReference type="InterPro" id="IPR011006">
    <property type="entry name" value="CheY-like_superfamily"/>
</dbReference>
<dbReference type="Pfam" id="PF00072">
    <property type="entry name" value="Response_reg"/>
    <property type="match status" value="1"/>
</dbReference>
<feature type="domain" description="Response regulatory" evidence="6">
    <location>
        <begin position="4"/>
        <end position="121"/>
    </location>
</feature>
<evidence type="ECO:0000313" key="7">
    <source>
        <dbReference type="EMBL" id="NEW04766.1"/>
    </source>
</evidence>
<comment type="caution">
    <text evidence="7">The sequence shown here is derived from an EMBL/GenBank/DDBJ whole genome shotgun (WGS) entry which is preliminary data.</text>
</comment>
<accession>A0A6G3ZRD1</accession>
<dbReference type="GO" id="GO:0043565">
    <property type="term" value="F:sequence-specific DNA binding"/>
    <property type="evidence" value="ECO:0007669"/>
    <property type="project" value="InterPro"/>
</dbReference>
<dbReference type="AlphaFoldDB" id="A0A6G3ZRD1"/>
<dbReference type="PRINTS" id="PR00032">
    <property type="entry name" value="HTHARAC"/>
</dbReference>
<dbReference type="CDD" id="cd17536">
    <property type="entry name" value="REC_YesN-like"/>
    <property type="match status" value="1"/>
</dbReference>
<keyword evidence="4" id="KW-0597">Phosphoprotein</keyword>
<evidence type="ECO:0000259" key="6">
    <source>
        <dbReference type="PROSITE" id="PS50110"/>
    </source>
</evidence>
<dbReference type="InterPro" id="IPR018060">
    <property type="entry name" value="HTH_AraC"/>
</dbReference>
<dbReference type="Gene3D" id="3.40.50.2300">
    <property type="match status" value="1"/>
</dbReference>
<dbReference type="RefSeq" id="WP_163940519.1">
    <property type="nucleotide sequence ID" value="NZ_JAAIKC010000001.1"/>
</dbReference>
<gene>
    <name evidence="7" type="ORF">GK047_01865</name>
</gene>
<keyword evidence="1" id="KW-0805">Transcription regulation</keyword>
<dbReference type="SMART" id="SM00448">
    <property type="entry name" value="REC"/>
    <property type="match status" value="1"/>
</dbReference>
<proteinExistence type="predicted"/>
<keyword evidence="3" id="KW-0804">Transcription</keyword>
<dbReference type="EMBL" id="JAAIKC010000001">
    <property type="protein sequence ID" value="NEW04766.1"/>
    <property type="molecule type" value="Genomic_DNA"/>
</dbReference>
<dbReference type="InterPro" id="IPR020449">
    <property type="entry name" value="Tscrpt_reg_AraC-type_HTH"/>
</dbReference>
<evidence type="ECO:0000256" key="1">
    <source>
        <dbReference type="ARBA" id="ARBA00023015"/>
    </source>
</evidence>
<dbReference type="PROSITE" id="PS01124">
    <property type="entry name" value="HTH_ARAC_FAMILY_2"/>
    <property type="match status" value="1"/>
</dbReference>
<feature type="modified residue" description="4-aspartylphosphate" evidence="4">
    <location>
        <position position="56"/>
    </location>
</feature>
<sequence length="533" mass="61895">MNRKALIVDDEIYAVMGIKSGLNWKDLQISDVYEAYNMREAIKIFERTSIDILICDIEMPRGTGIELLEWVNEHSPETETIFLTAHADFGFVQRAVQLDSFDYMLKPIAFDVLQSTVAKALQSIQQEQELYQLREQYKPYYELWIKKKTLIADKFWSDLFTKRMLATPENVDSLIEEYELPVTPQVRILPIVISVEAWLQEFSSHDEEMLEYALRKAAAELLLTGAKGEVIQTKSGVNVVVLFMEQDEREPEELIHQRCAAYIAYCKQSLSCTISCYIGEASALYEVRGTYNQLLEMEYNNLQKSNQVYWYKNYNSSLVIPKLPEFSAWTILIEQGKRAEMEKEIKRYFAELAADHRLGANALHAFYQGFLQMIHYILHKNGLSAHELLQENGEMPKGTFPRSLEQLQVWAFQVIAIITRYLHDNDSVIQRLQCYIADHLNEPVTREQLAAYVHLNPAYLSRLFKREAGVSITDYILHERMKLAKELIRNSTIPISDIAKSLGYSNFSYFSKMFKKVCTKTPQHYRREVEAPS</sequence>
<dbReference type="SUPFAM" id="SSF46689">
    <property type="entry name" value="Homeodomain-like"/>
    <property type="match status" value="2"/>
</dbReference>
<dbReference type="PROSITE" id="PS50110">
    <property type="entry name" value="RESPONSE_REGULATORY"/>
    <property type="match status" value="1"/>
</dbReference>
<dbReference type="PANTHER" id="PTHR43280">
    <property type="entry name" value="ARAC-FAMILY TRANSCRIPTIONAL REGULATOR"/>
    <property type="match status" value="1"/>
</dbReference>
<evidence type="ECO:0000259" key="5">
    <source>
        <dbReference type="PROSITE" id="PS01124"/>
    </source>
</evidence>
<dbReference type="SUPFAM" id="SSF52172">
    <property type="entry name" value="CheY-like"/>
    <property type="match status" value="1"/>
</dbReference>
<dbReference type="InterPro" id="IPR009057">
    <property type="entry name" value="Homeodomain-like_sf"/>
</dbReference>
<dbReference type="Gene3D" id="1.10.10.60">
    <property type="entry name" value="Homeodomain-like"/>
    <property type="match status" value="2"/>
</dbReference>
<dbReference type="SMART" id="SM00342">
    <property type="entry name" value="HTH_ARAC"/>
    <property type="match status" value="1"/>
</dbReference>
<reference evidence="7" key="1">
    <citation type="submission" date="2020-02" db="EMBL/GenBank/DDBJ databases">
        <authorList>
            <person name="Shen X.-R."/>
            <person name="Zhang Y.-X."/>
        </authorList>
    </citation>
    <scope>NUCLEOTIDE SEQUENCE</scope>
    <source>
        <strain evidence="7">SYP-B3998</strain>
    </source>
</reference>
<dbReference type="InterPro" id="IPR001789">
    <property type="entry name" value="Sig_transdc_resp-reg_receiver"/>
</dbReference>
<feature type="domain" description="HTH araC/xylS-type" evidence="5">
    <location>
        <begin position="430"/>
        <end position="528"/>
    </location>
</feature>
<dbReference type="GO" id="GO:0003700">
    <property type="term" value="F:DNA-binding transcription factor activity"/>
    <property type="evidence" value="ECO:0007669"/>
    <property type="project" value="InterPro"/>
</dbReference>